<dbReference type="EMBL" id="JAFBEC010000001">
    <property type="protein sequence ID" value="MBM7631213.1"/>
    <property type="molecule type" value="Genomic_DNA"/>
</dbReference>
<evidence type="ECO:0000313" key="3">
    <source>
        <dbReference type="Proteomes" id="UP000741863"/>
    </source>
</evidence>
<keyword evidence="1" id="KW-0812">Transmembrane</keyword>
<feature type="transmembrane region" description="Helical" evidence="1">
    <location>
        <begin position="79"/>
        <end position="97"/>
    </location>
</feature>
<gene>
    <name evidence="2" type="ORF">JOD17_000304</name>
</gene>
<keyword evidence="1" id="KW-0472">Membrane</keyword>
<accession>A0ABS2P8R2</accession>
<evidence type="ECO:0000313" key="2">
    <source>
        <dbReference type="EMBL" id="MBM7631213.1"/>
    </source>
</evidence>
<feature type="transmembrane region" description="Helical" evidence="1">
    <location>
        <begin position="156"/>
        <end position="173"/>
    </location>
</feature>
<feature type="transmembrane region" description="Helical" evidence="1">
    <location>
        <begin position="104"/>
        <end position="122"/>
    </location>
</feature>
<organism evidence="2 3">
    <name type="scientific">Geomicrobium sediminis</name>
    <dbReference type="NCBI Taxonomy" id="1347788"/>
    <lineage>
        <taxon>Bacteria</taxon>
        <taxon>Bacillati</taxon>
        <taxon>Bacillota</taxon>
        <taxon>Bacilli</taxon>
        <taxon>Bacillales</taxon>
        <taxon>Geomicrobium</taxon>
    </lineage>
</organism>
<dbReference type="Proteomes" id="UP000741863">
    <property type="component" value="Unassembled WGS sequence"/>
</dbReference>
<dbReference type="RefSeq" id="WP_204695388.1">
    <property type="nucleotide sequence ID" value="NZ_JAFBEC010000001.1"/>
</dbReference>
<keyword evidence="3" id="KW-1185">Reference proteome</keyword>
<feature type="transmembrane region" description="Helical" evidence="1">
    <location>
        <begin position="57"/>
        <end position="73"/>
    </location>
</feature>
<comment type="caution">
    <text evidence="2">The sequence shown here is derived from an EMBL/GenBank/DDBJ whole genome shotgun (WGS) entry which is preliminary data.</text>
</comment>
<name>A0ABS2P8R2_9BACL</name>
<proteinExistence type="predicted"/>
<evidence type="ECO:0000256" key="1">
    <source>
        <dbReference type="SAM" id="Phobius"/>
    </source>
</evidence>
<sequence length="206" mass="24422">MSRRSELAAVLLATSIIAIVFITLDLLLNPNVSWSIYVSLFLLLWPFSLLPHPVYSTIGAIWIAGLLTAINVIETPVYLWVLYTVPLIWWPLSAWYPHQFKTKPFAWISFLILGGYYVMLNFIYDDRFPWSIFLLFALLWWPFTRQWSNRPIRYSYLMATTTSIFFVVVNLITTPHEIWAVYPIFAVLWWPLAMTYFYRRNKETHP</sequence>
<reference evidence="2 3" key="1">
    <citation type="submission" date="2021-01" db="EMBL/GenBank/DDBJ databases">
        <title>Genomic Encyclopedia of Type Strains, Phase IV (KMG-IV): sequencing the most valuable type-strain genomes for metagenomic binning, comparative biology and taxonomic classification.</title>
        <authorList>
            <person name="Goeker M."/>
        </authorList>
    </citation>
    <scope>NUCLEOTIDE SEQUENCE [LARGE SCALE GENOMIC DNA]</scope>
    <source>
        <strain evidence="2 3">DSM 25540</strain>
    </source>
</reference>
<feature type="transmembrane region" description="Helical" evidence="1">
    <location>
        <begin position="7"/>
        <end position="28"/>
    </location>
</feature>
<keyword evidence="1" id="KW-1133">Transmembrane helix</keyword>
<protein>
    <submittedName>
        <fullName evidence="2">Uncharacterized protein</fullName>
    </submittedName>
</protein>
<feature type="transmembrane region" description="Helical" evidence="1">
    <location>
        <begin position="179"/>
        <end position="198"/>
    </location>
</feature>